<reference evidence="2" key="1">
    <citation type="journal article" date="2020" name="Stud. Mycol.">
        <title>101 Dothideomycetes genomes: a test case for predicting lifestyles and emergence of pathogens.</title>
        <authorList>
            <person name="Haridas S."/>
            <person name="Albert R."/>
            <person name="Binder M."/>
            <person name="Bloem J."/>
            <person name="Labutti K."/>
            <person name="Salamov A."/>
            <person name="Andreopoulos B."/>
            <person name="Baker S."/>
            <person name="Barry K."/>
            <person name="Bills G."/>
            <person name="Bluhm B."/>
            <person name="Cannon C."/>
            <person name="Castanera R."/>
            <person name="Culley D."/>
            <person name="Daum C."/>
            <person name="Ezra D."/>
            <person name="Gonzalez J."/>
            <person name="Henrissat B."/>
            <person name="Kuo A."/>
            <person name="Liang C."/>
            <person name="Lipzen A."/>
            <person name="Lutzoni F."/>
            <person name="Magnuson J."/>
            <person name="Mondo S."/>
            <person name="Nolan M."/>
            <person name="Ohm R."/>
            <person name="Pangilinan J."/>
            <person name="Park H.-J."/>
            <person name="Ramirez L."/>
            <person name="Alfaro M."/>
            <person name="Sun H."/>
            <person name="Tritt A."/>
            <person name="Yoshinaga Y."/>
            <person name="Zwiers L.-H."/>
            <person name="Turgeon B."/>
            <person name="Goodwin S."/>
            <person name="Spatafora J."/>
            <person name="Crous P."/>
            <person name="Grigoriev I."/>
        </authorList>
    </citation>
    <scope>NUCLEOTIDE SEQUENCE</scope>
    <source>
        <strain evidence="2">CBS 279.74</strain>
    </source>
</reference>
<keyword evidence="3" id="KW-1185">Reference proteome</keyword>
<dbReference type="AlphaFoldDB" id="A0A6G1JPN1"/>
<accession>A0A6G1JPN1</accession>
<name>A0A6G1JPN1_9PLEO</name>
<protein>
    <submittedName>
        <fullName evidence="2">Uncharacterized protein</fullName>
    </submittedName>
</protein>
<keyword evidence="1" id="KW-1133">Transmembrane helix</keyword>
<keyword evidence="1" id="KW-0472">Membrane</keyword>
<evidence type="ECO:0000313" key="2">
    <source>
        <dbReference type="EMBL" id="KAF2702584.1"/>
    </source>
</evidence>
<sequence>LRLPFLVPAEPRLYLAELAFGLKLAPRLGKANRAKVEGRTITTIANNGSITYVGIPNLNYIAGADISRYAALCFGRCIGPDIAWYDITKAVLSSLCGHAGAEGGIGSIMAVSILTGAGTSYYYDKGDDSMLRSTRLLALPPLITTAYFYSIILVFGTGGLLKLPEVGYEMYVNLGDVVFFLANQQLHKLEVDLTNRLVMQLATLSLYNDFYRHET</sequence>
<evidence type="ECO:0000256" key="1">
    <source>
        <dbReference type="SAM" id="Phobius"/>
    </source>
</evidence>
<feature type="transmembrane region" description="Helical" evidence="1">
    <location>
        <begin position="104"/>
        <end position="124"/>
    </location>
</feature>
<feature type="transmembrane region" description="Helical" evidence="1">
    <location>
        <begin position="136"/>
        <end position="161"/>
    </location>
</feature>
<organism evidence="2 3">
    <name type="scientific">Pleomassaria siparia CBS 279.74</name>
    <dbReference type="NCBI Taxonomy" id="1314801"/>
    <lineage>
        <taxon>Eukaryota</taxon>
        <taxon>Fungi</taxon>
        <taxon>Dikarya</taxon>
        <taxon>Ascomycota</taxon>
        <taxon>Pezizomycotina</taxon>
        <taxon>Dothideomycetes</taxon>
        <taxon>Pleosporomycetidae</taxon>
        <taxon>Pleosporales</taxon>
        <taxon>Pleomassariaceae</taxon>
        <taxon>Pleomassaria</taxon>
    </lineage>
</organism>
<dbReference type="OrthoDB" id="3764734at2759"/>
<proteinExistence type="predicted"/>
<keyword evidence="1" id="KW-0812">Transmembrane</keyword>
<gene>
    <name evidence="2" type="ORF">K504DRAFT_465688</name>
</gene>
<evidence type="ECO:0000313" key="3">
    <source>
        <dbReference type="Proteomes" id="UP000799428"/>
    </source>
</evidence>
<feature type="non-terminal residue" evidence="2">
    <location>
        <position position="1"/>
    </location>
</feature>
<dbReference type="EMBL" id="MU005805">
    <property type="protein sequence ID" value="KAF2702584.1"/>
    <property type="molecule type" value="Genomic_DNA"/>
</dbReference>
<dbReference type="Proteomes" id="UP000799428">
    <property type="component" value="Unassembled WGS sequence"/>
</dbReference>